<evidence type="ECO:0000313" key="1">
    <source>
        <dbReference type="EMBL" id="CAG8744975.1"/>
    </source>
</evidence>
<dbReference type="Proteomes" id="UP000789759">
    <property type="component" value="Unassembled WGS sequence"/>
</dbReference>
<comment type="caution">
    <text evidence="1">The sequence shown here is derived from an EMBL/GenBank/DDBJ whole genome shotgun (WGS) entry which is preliminary data.</text>
</comment>
<dbReference type="OrthoDB" id="2460377at2759"/>
<proteinExistence type="predicted"/>
<gene>
    <name evidence="1" type="ORF">CPELLU_LOCUS14316</name>
</gene>
<evidence type="ECO:0000313" key="2">
    <source>
        <dbReference type="Proteomes" id="UP000789759"/>
    </source>
</evidence>
<dbReference type="AlphaFoldDB" id="A0A9N9IQX7"/>
<keyword evidence="2" id="KW-1185">Reference proteome</keyword>
<accession>A0A9N9IQX7</accession>
<reference evidence="1" key="1">
    <citation type="submission" date="2021-06" db="EMBL/GenBank/DDBJ databases">
        <authorList>
            <person name="Kallberg Y."/>
            <person name="Tangrot J."/>
            <person name="Rosling A."/>
        </authorList>
    </citation>
    <scope>NUCLEOTIDE SEQUENCE</scope>
    <source>
        <strain evidence="1">FL966</strain>
    </source>
</reference>
<protein>
    <submittedName>
        <fullName evidence="1">7293_t:CDS:1</fullName>
    </submittedName>
</protein>
<organism evidence="1 2">
    <name type="scientific">Cetraspora pellucida</name>
    <dbReference type="NCBI Taxonomy" id="1433469"/>
    <lineage>
        <taxon>Eukaryota</taxon>
        <taxon>Fungi</taxon>
        <taxon>Fungi incertae sedis</taxon>
        <taxon>Mucoromycota</taxon>
        <taxon>Glomeromycotina</taxon>
        <taxon>Glomeromycetes</taxon>
        <taxon>Diversisporales</taxon>
        <taxon>Gigasporaceae</taxon>
        <taxon>Cetraspora</taxon>
    </lineage>
</organism>
<dbReference type="EMBL" id="CAJVQA010016776">
    <property type="protein sequence ID" value="CAG8744975.1"/>
    <property type="molecule type" value="Genomic_DNA"/>
</dbReference>
<sequence>MALINLSDETIISNNNINLKYVLNKKCHSGVNTKALHEDIKTLLYDVKAFFNIIKILPKNSKTLSNDIEALFENVVVFPNDIQALSDNIKILYKNVKAITIEKGQSFDDFDLVKKHV</sequence>
<name>A0A9N9IQX7_9GLOM</name>